<evidence type="ECO:0000256" key="6">
    <source>
        <dbReference type="ARBA" id="ARBA00023002"/>
    </source>
</evidence>
<dbReference type="UniPathway" id="UPA00269">
    <property type="reaction ID" value="UER00713"/>
</dbReference>
<dbReference type="EC" id="1.17.99.9" evidence="11"/>
<dbReference type="Pfam" id="PF02628">
    <property type="entry name" value="COX15-CtaA"/>
    <property type="match status" value="1"/>
</dbReference>
<comment type="function">
    <text evidence="11">Catalyzes the conversion of heme O to heme A by two successive hydroxylations of the methyl group at C8. The first hydroxylation forms heme I, the second hydroxylation results in an unstable dihydroxymethyl group, which spontaneously dehydrates, resulting in the formyl group of heme A.</text>
</comment>
<evidence type="ECO:0000256" key="10">
    <source>
        <dbReference type="ARBA" id="ARBA00023157"/>
    </source>
</evidence>
<gene>
    <name evidence="11" type="primary">ctaA</name>
    <name evidence="12" type="ORF">SAMN05192557_0076</name>
</gene>
<dbReference type="InterPro" id="IPR050450">
    <property type="entry name" value="COX15/CtaA_HemeA_synthase"/>
</dbReference>
<keyword evidence="3 11" id="KW-0812">Transmembrane</keyword>
<feature type="binding site" description="axial binding residue" evidence="11">
    <location>
        <position position="288"/>
    </location>
    <ligand>
        <name>heme</name>
        <dbReference type="ChEBI" id="CHEBI:30413"/>
    </ligand>
    <ligandPart>
        <name>Fe</name>
        <dbReference type="ChEBI" id="CHEBI:18248"/>
    </ligandPart>
</feature>
<evidence type="ECO:0000256" key="9">
    <source>
        <dbReference type="ARBA" id="ARBA00023136"/>
    </source>
</evidence>
<feature type="transmembrane region" description="Helical" evidence="11">
    <location>
        <begin position="20"/>
        <end position="39"/>
    </location>
</feature>
<feature type="transmembrane region" description="Helical" evidence="11">
    <location>
        <begin position="228"/>
        <end position="246"/>
    </location>
</feature>
<comment type="cofactor">
    <cofactor evidence="11">
        <name>heme b</name>
        <dbReference type="ChEBI" id="CHEBI:60344"/>
    </cofactor>
</comment>
<dbReference type="GO" id="GO:0120547">
    <property type="term" value="F:heme A synthase activity"/>
    <property type="evidence" value="ECO:0007669"/>
    <property type="project" value="UniProtKB-EC"/>
</dbReference>
<keyword evidence="10" id="KW-1015">Disulfide bond</keyword>
<comment type="catalytic activity">
    <reaction evidence="11">
        <text>Fe(II)-heme o + 2 A + H2O = Fe(II)-heme a + 2 AH2</text>
        <dbReference type="Rhea" id="RHEA:63388"/>
        <dbReference type="ChEBI" id="CHEBI:13193"/>
        <dbReference type="ChEBI" id="CHEBI:15377"/>
        <dbReference type="ChEBI" id="CHEBI:17499"/>
        <dbReference type="ChEBI" id="CHEBI:60530"/>
        <dbReference type="ChEBI" id="CHEBI:61715"/>
        <dbReference type="EC" id="1.17.99.9"/>
    </reaction>
</comment>
<keyword evidence="6 11" id="KW-0560">Oxidoreductase</keyword>
<comment type="similarity">
    <text evidence="11">Belongs to the COX15/CtaA family. Type 1 subfamily.</text>
</comment>
<evidence type="ECO:0000256" key="1">
    <source>
        <dbReference type="ARBA" id="ARBA00004141"/>
    </source>
</evidence>
<feature type="transmembrane region" description="Helical" evidence="11">
    <location>
        <begin position="253"/>
        <end position="277"/>
    </location>
</feature>
<dbReference type="GO" id="GO:0006784">
    <property type="term" value="P:heme A biosynthetic process"/>
    <property type="evidence" value="ECO:0007669"/>
    <property type="project" value="UniProtKB-UniRule"/>
</dbReference>
<evidence type="ECO:0000256" key="11">
    <source>
        <dbReference type="HAMAP-Rule" id="MF_01664"/>
    </source>
</evidence>
<feature type="transmembrane region" description="Helical" evidence="11">
    <location>
        <begin position="283"/>
        <end position="304"/>
    </location>
</feature>
<keyword evidence="4 11" id="KW-0479">Metal-binding</keyword>
<keyword evidence="8 11" id="KW-0350">Heme biosynthesis</keyword>
<name>A0A662Z1L7_9STAP</name>
<dbReference type="InterPro" id="IPR023755">
    <property type="entry name" value="HemeA_Synthase_type1"/>
</dbReference>
<reference evidence="12 13" key="1">
    <citation type="submission" date="2016-10" db="EMBL/GenBank/DDBJ databases">
        <authorList>
            <person name="Varghese N."/>
            <person name="Submissions S."/>
        </authorList>
    </citation>
    <scope>NUCLEOTIDE SEQUENCE [LARGE SCALE GENOMIC DNA]</scope>
    <source>
        <strain evidence="12 13">IBRC-M10081</strain>
    </source>
</reference>
<evidence type="ECO:0000256" key="8">
    <source>
        <dbReference type="ARBA" id="ARBA00023133"/>
    </source>
</evidence>
<dbReference type="PANTHER" id="PTHR35457">
    <property type="entry name" value="HEME A SYNTHASE"/>
    <property type="match status" value="1"/>
</dbReference>
<dbReference type="InterPro" id="IPR003780">
    <property type="entry name" value="COX15/CtaA_fam"/>
</dbReference>
<comment type="pathway">
    <text evidence="11">Porphyrin-containing compound metabolism; heme A biosynthesis; heme A from heme O: step 1/1.</text>
</comment>
<dbReference type="HAMAP" id="MF_01664">
    <property type="entry name" value="HemeA_synth_type1"/>
    <property type="match status" value="1"/>
</dbReference>
<keyword evidence="9 11" id="KW-0472">Membrane</keyword>
<dbReference type="EMBL" id="FOIT01000001">
    <property type="protein sequence ID" value="SEV80340.1"/>
    <property type="molecule type" value="Genomic_DNA"/>
</dbReference>
<keyword evidence="7 11" id="KW-0408">Iron</keyword>
<evidence type="ECO:0000256" key="7">
    <source>
        <dbReference type="ARBA" id="ARBA00023004"/>
    </source>
</evidence>
<comment type="subcellular location">
    <subcellularLocation>
        <location evidence="11">Cell membrane</location>
        <topology evidence="11">Multi-pass membrane protein</topology>
    </subcellularLocation>
    <subcellularLocation>
        <location evidence="1">Membrane</location>
        <topology evidence="1">Multi-pass membrane protein</topology>
    </subcellularLocation>
</comment>
<proteinExistence type="inferred from homology"/>
<keyword evidence="13" id="KW-1185">Reference proteome</keyword>
<dbReference type="GO" id="GO:0005886">
    <property type="term" value="C:plasma membrane"/>
    <property type="evidence" value="ECO:0007669"/>
    <property type="project" value="UniProtKB-SubCell"/>
</dbReference>
<keyword evidence="5 11" id="KW-1133">Transmembrane helix</keyword>
<feature type="transmembrane region" description="Helical" evidence="11">
    <location>
        <begin position="133"/>
        <end position="155"/>
    </location>
</feature>
<dbReference type="GO" id="GO:0046872">
    <property type="term" value="F:metal ion binding"/>
    <property type="evidence" value="ECO:0007669"/>
    <property type="project" value="UniProtKB-KW"/>
</dbReference>
<feature type="transmembrane region" description="Helical" evidence="11">
    <location>
        <begin position="176"/>
        <end position="193"/>
    </location>
</feature>
<organism evidence="12 13">
    <name type="scientific">Aliicoccus persicus</name>
    <dbReference type="NCBI Taxonomy" id="930138"/>
    <lineage>
        <taxon>Bacteria</taxon>
        <taxon>Bacillati</taxon>
        <taxon>Bacillota</taxon>
        <taxon>Bacilli</taxon>
        <taxon>Bacillales</taxon>
        <taxon>Staphylococcaceae</taxon>
        <taxon>Aliicoccus</taxon>
    </lineage>
</organism>
<keyword evidence="2 11" id="KW-1003">Cell membrane</keyword>
<evidence type="ECO:0000256" key="2">
    <source>
        <dbReference type="ARBA" id="ARBA00022475"/>
    </source>
</evidence>
<comment type="subunit">
    <text evidence="11">Interacts with CtaB.</text>
</comment>
<feature type="transmembrane region" description="Helical" evidence="11">
    <location>
        <begin position="72"/>
        <end position="93"/>
    </location>
</feature>
<sequence length="310" mass="35270">MKVSFISLIEVSPLYKRLKIIAVITTVMMIFVQIGGALVTKTESGEGCGTSWPLCHGQLIPSEWPIDTIIEIAHRGVSGIAIILVLIFCYMAWKQMSHKKETRFLIYMSIGFILAQALIGAAAVVWGQNDFALAAHFGISLISFSSVFLLTLLVFEIDQKFDARRLRIHSFLRNQIFYVTIYIYFVIYTGALVRHTGSELACTVWPHCQPGRIIPINFFEWVQMSHRLFAGILIIWLIFIVIHVFRHYSQYRVLIYGWGAIGIMILLQALTGALMIFTQVNLIIALLHALFITLTFAVLCYYIMLITRAR</sequence>
<dbReference type="PANTHER" id="PTHR35457:SF1">
    <property type="entry name" value="HEME A SYNTHASE"/>
    <property type="match status" value="1"/>
</dbReference>
<evidence type="ECO:0000256" key="5">
    <source>
        <dbReference type="ARBA" id="ARBA00022989"/>
    </source>
</evidence>
<evidence type="ECO:0000256" key="3">
    <source>
        <dbReference type="ARBA" id="ARBA00022692"/>
    </source>
</evidence>
<protein>
    <recommendedName>
        <fullName evidence="11">Heme A synthase</fullName>
        <shortName evidence="11">HAS</shortName>
        <ecNumber evidence="11">1.17.99.9</ecNumber>
    </recommendedName>
    <alternativeName>
        <fullName evidence="11">Cytochrome aa3-controlling protein</fullName>
    </alternativeName>
</protein>
<dbReference type="Proteomes" id="UP000243605">
    <property type="component" value="Unassembled WGS sequence"/>
</dbReference>
<evidence type="ECO:0000256" key="4">
    <source>
        <dbReference type="ARBA" id="ARBA00022723"/>
    </source>
</evidence>
<accession>A0A662Z1L7</accession>
<evidence type="ECO:0000313" key="12">
    <source>
        <dbReference type="EMBL" id="SEV80340.1"/>
    </source>
</evidence>
<dbReference type="AlphaFoldDB" id="A0A662Z1L7"/>
<feature type="transmembrane region" description="Helical" evidence="11">
    <location>
        <begin position="105"/>
        <end position="127"/>
    </location>
</feature>
<evidence type="ECO:0000313" key="13">
    <source>
        <dbReference type="Proteomes" id="UP000243605"/>
    </source>
</evidence>
<feature type="binding site" description="axial binding residue" evidence="11">
    <location>
        <position position="226"/>
    </location>
    <ligand>
        <name>heme</name>
        <dbReference type="ChEBI" id="CHEBI:30413"/>
    </ligand>
    <ligandPart>
        <name>Fe</name>
        <dbReference type="ChEBI" id="CHEBI:18248"/>
    </ligandPart>
</feature>